<evidence type="ECO:0000259" key="3">
    <source>
        <dbReference type="Pfam" id="PF02397"/>
    </source>
</evidence>
<keyword evidence="2" id="KW-0812">Transmembrane</keyword>
<proteinExistence type="inferred from homology"/>
<comment type="similarity">
    <text evidence="1">Belongs to the bacterial sugar transferase family.</text>
</comment>
<evidence type="ECO:0000313" key="4">
    <source>
        <dbReference type="EMBL" id="TCL59429.1"/>
    </source>
</evidence>
<feature type="domain" description="Bacterial sugar transferase" evidence="3">
    <location>
        <begin position="33"/>
        <end position="207"/>
    </location>
</feature>
<dbReference type="PANTHER" id="PTHR30576">
    <property type="entry name" value="COLANIC BIOSYNTHESIS UDP-GLUCOSE LIPID CARRIER TRANSFERASE"/>
    <property type="match status" value="1"/>
</dbReference>
<dbReference type="GO" id="GO:0016780">
    <property type="term" value="F:phosphotransferase activity, for other substituted phosphate groups"/>
    <property type="evidence" value="ECO:0007669"/>
    <property type="project" value="TreeGrafter"/>
</dbReference>
<dbReference type="Pfam" id="PF02397">
    <property type="entry name" value="Bac_transf"/>
    <property type="match status" value="1"/>
</dbReference>
<dbReference type="EMBL" id="SLUO01000004">
    <property type="protein sequence ID" value="TCL59429.1"/>
    <property type="molecule type" value="Genomic_DNA"/>
</dbReference>
<protein>
    <submittedName>
        <fullName evidence="4">Lipopolysaccharide/colanic/teichoic acid biosynthesis glycosyltransferase</fullName>
    </submittedName>
</protein>
<name>A0A4R1R251_9FIRM</name>
<comment type="caution">
    <text evidence="4">The sequence shown here is derived from an EMBL/GenBank/DDBJ whole genome shotgun (WGS) entry which is preliminary data.</text>
</comment>
<dbReference type="AlphaFoldDB" id="A0A4R1R251"/>
<evidence type="ECO:0000313" key="5">
    <source>
        <dbReference type="Proteomes" id="UP000295718"/>
    </source>
</evidence>
<keyword evidence="2" id="KW-0472">Membrane</keyword>
<keyword evidence="5" id="KW-1185">Reference proteome</keyword>
<dbReference type="Proteomes" id="UP000295718">
    <property type="component" value="Unassembled WGS sequence"/>
</dbReference>
<organism evidence="4 5">
    <name type="scientific">Kineothrix alysoides</name>
    <dbReference type="NCBI Taxonomy" id="1469948"/>
    <lineage>
        <taxon>Bacteria</taxon>
        <taxon>Bacillati</taxon>
        <taxon>Bacillota</taxon>
        <taxon>Clostridia</taxon>
        <taxon>Lachnospirales</taxon>
        <taxon>Lachnospiraceae</taxon>
        <taxon>Kineothrix</taxon>
    </lineage>
</organism>
<dbReference type="OrthoDB" id="9808602at2"/>
<keyword evidence="4" id="KW-0808">Transferase</keyword>
<dbReference type="InterPro" id="IPR003362">
    <property type="entry name" value="Bact_transf"/>
</dbReference>
<dbReference type="PANTHER" id="PTHR30576:SF8">
    <property type="entry name" value="UNDECAPRENYL-PHOSPHATE GALACTOSE PHOSPHOTRANSFERASE"/>
    <property type="match status" value="1"/>
</dbReference>
<dbReference type="STRING" id="1469948.GCA_000732725_03695"/>
<keyword evidence="2" id="KW-1133">Transmembrane helix</keyword>
<feature type="transmembrane region" description="Helical" evidence="2">
    <location>
        <begin position="38"/>
        <end position="59"/>
    </location>
</feature>
<sequence length="244" mass="27990">MEKSCVTENGVNSNRFSVYKEVTAITIYGRYVKRILDFLLALIGIITLSPLFLVLALLVRTKLGSPIFFKQERPGKNEKIFTLCKFRTMTDKKDENGNLLPDSVRLTKFGKILRATSLDELPELLNILRGDMSIIGPRPLLISYLPYYTEEEKLRHTVRPGLTGLAQVSGRNFIDWDSRFKKDVEYVRNLSFGMDMKVLWLTVRTVLGRSDVAEDTNVTEGNFAEIRKKRLEETGSFERIDNNL</sequence>
<evidence type="ECO:0000256" key="1">
    <source>
        <dbReference type="ARBA" id="ARBA00006464"/>
    </source>
</evidence>
<accession>A0A4R1R251</accession>
<evidence type="ECO:0000256" key="2">
    <source>
        <dbReference type="SAM" id="Phobius"/>
    </source>
</evidence>
<gene>
    <name evidence="4" type="ORF">EDD76_104166</name>
</gene>
<reference evidence="4 5" key="1">
    <citation type="submission" date="2019-03" db="EMBL/GenBank/DDBJ databases">
        <title>Genomic Encyclopedia of Type Strains, Phase IV (KMG-IV): sequencing the most valuable type-strain genomes for metagenomic binning, comparative biology and taxonomic classification.</title>
        <authorList>
            <person name="Goeker M."/>
        </authorList>
    </citation>
    <scope>NUCLEOTIDE SEQUENCE [LARGE SCALE GENOMIC DNA]</scope>
    <source>
        <strain evidence="4 5">DSM 100556</strain>
    </source>
</reference>